<dbReference type="InterPro" id="IPR036390">
    <property type="entry name" value="WH_DNA-bd_sf"/>
</dbReference>
<sequence>MTKGQRKPSTRGMLLHLIKTNGSMSAAQLADSLGMTEMGVRRYLTQYVEEGVLETEQVRQPMGRPLQMYHLSSLGDERFPKQYHQLVLDLLKEVEKWPSKEDKASSGNSQIGQLFAGRQETLLNKYMPHMADKSLDERVQELSNIQDSNGYMVETQQQQDGSWLLHEYNCPIAQVADRYEAPCACELALFKQLLQADVERTECLAKQGRRCTYRIAPAGKEEV</sequence>
<dbReference type="OrthoDB" id="155998at2"/>
<dbReference type="Gene3D" id="1.10.10.10">
    <property type="entry name" value="Winged helix-like DNA-binding domain superfamily/Winged helix DNA-binding domain"/>
    <property type="match status" value="1"/>
</dbReference>
<accession>A0A1X7LJX7</accession>
<keyword evidence="2" id="KW-1185">Reference proteome</keyword>
<dbReference type="Pfam" id="PF13412">
    <property type="entry name" value="HTH_24"/>
    <property type="match status" value="1"/>
</dbReference>
<dbReference type="RefSeq" id="WP_085496404.1">
    <property type="nucleotide sequence ID" value="NZ_FXAZ01000005.1"/>
</dbReference>
<dbReference type="AlphaFoldDB" id="A0A1X7LJX7"/>
<name>A0A1X7LJX7_9BACL</name>
<evidence type="ECO:0000313" key="2">
    <source>
        <dbReference type="Proteomes" id="UP000193834"/>
    </source>
</evidence>
<dbReference type="InterPro" id="IPR036388">
    <property type="entry name" value="WH-like_DNA-bd_sf"/>
</dbReference>
<gene>
    <name evidence="1" type="ORF">SAMN06295960_3568</name>
</gene>
<evidence type="ECO:0000313" key="1">
    <source>
        <dbReference type="EMBL" id="SMG53794.1"/>
    </source>
</evidence>
<dbReference type="EMBL" id="FXAZ01000005">
    <property type="protein sequence ID" value="SMG53794.1"/>
    <property type="molecule type" value="Genomic_DNA"/>
</dbReference>
<protein>
    <submittedName>
        <fullName evidence="1">Predicted transcriptional regulator, ArsR family</fullName>
    </submittedName>
</protein>
<dbReference type="SUPFAM" id="SSF46785">
    <property type="entry name" value="Winged helix' DNA-binding domain"/>
    <property type="match status" value="1"/>
</dbReference>
<dbReference type="STRING" id="1852522.SAMN06295960_3568"/>
<dbReference type="Proteomes" id="UP000193834">
    <property type="component" value="Unassembled WGS sequence"/>
</dbReference>
<organism evidence="1 2">
    <name type="scientific">Paenibacillus aquistagni</name>
    <dbReference type="NCBI Taxonomy" id="1852522"/>
    <lineage>
        <taxon>Bacteria</taxon>
        <taxon>Bacillati</taxon>
        <taxon>Bacillota</taxon>
        <taxon>Bacilli</taxon>
        <taxon>Bacillales</taxon>
        <taxon>Paenibacillaceae</taxon>
        <taxon>Paenibacillus</taxon>
    </lineage>
</organism>
<proteinExistence type="predicted"/>
<reference evidence="1 2" key="1">
    <citation type="submission" date="2017-04" db="EMBL/GenBank/DDBJ databases">
        <authorList>
            <person name="Afonso C.L."/>
            <person name="Miller P.J."/>
            <person name="Scott M.A."/>
            <person name="Spackman E."/>
            <person name="Goraichik I."/>
            <person name="Dimitrov K.M."/>
            <person name="Suarez D.L."/>
            <person name="Swayne D.E."/>
        </authorList>
    </citation>
    <scope>NUCLEOTIDE SEQUENCE [LARGE SCALE GENOMIC DNA]</scope>
    <source>
        <strain evidence="1 2">11</strain>
    </source>
</reference>